<dbReference type="GO" id="GO:0004826">
    <property type="term" value="F:phenylalanine-tRNA ligase activity"/>
    <property type="evidence" value="ECO:0007669"/>
    <property type="project" value="UniProtKB-EC"/>
</dbReference>
<feature type="domain" description="B5" evidence="11">
    <location>
        <begin position="291"/>
        <end position="366"/>
    </location>
</feature>
<dbReference type="SMART" id="SM00874">
    <property type="entry name" value="B5"/>
    <property type="match status" value="1"/>
</dbReference>
<organism evidence="12 13">
    <name type="scientific">Candidatus Nomurabacteria bacterium RIFCSPLOWO2_01_FULL_36_16</name>
    <dbReference type="NCBI Taxonomy" id="1801767"/>
    <lineage>
        <taxon>Bacteria</taxon>
        <taxon>Candidatus Nomuraibacteriota</taxon>
    </lineage>
</organism>
<evidence type="ECO:0000256" key="6">
    <source>
        <dbReference type="ARBA" id="ARBA00022840"/>
    </source>
</evidence>
<dbReference type="SUPFAM" id="SSF56037">
    <property type="entry name" value="PheT/TilS domain"/>
    <property type="match status" value="1"/>
</dbReference>
<dbReference type="InterPro" id="IPR005146">
    <property type="entry name" value="B3/B4_tRNA-bd"/>
</dbReference>
<evidence type="ECO:0000256" key="4">
    <source>
        <dbReference type="ARBA" id="ARBA00022723"/>
    </source>
</evidence>
<sequence length="608" mass="68803">MKISYNWLKWYIPEVPEPDKLADIFTYHIAEVEGVEKKEDDTIFDINILPNRAHDLLSHQGIARELASLLNIKYVDSAPEYKIPASVKALAGKSELKIDIQSDKCRRYMGRIIRNVKVGSSPEWVVKHLESIGQRSINNLVDAANILMYDCGQPAHVFDLDKVEGGLVIRNAKIGEKMTTLDNRDLELSGQDLLVADFKMALGLAGIKGGKIAEVTAETKNVIIEIANFDPIVTRKSAVRANIFTDARKRFENDLSPELGPYAMRELSALIFEMCPEAIFEDIVDVYPHKQGIRKLSFSADKISKILGLKVSVKEIEDILKRYNFQYKENKGKFEILPPPMRLDLEIEEDMAEEIGRILGYDKVKGEIPEINFKPKINETYKNITFARNKLLSLGYNEVMTYTFSDKGEIELKNSASDKKFLRTNLSDGLRESIKLNQLNAQFLGMNEIKVFEIGTIFKKGKEELHVAYGDKKEVKEMSLAEYTKSAGSFLNGLAGVGDPENRGPEKMTLPMKFQMWSLFPFIARDIAVFAPEGIKSVDVAEVIKENMGNMVTRGPELFDEFKKGGKTSYAFRLIFQSYDRTLTDAEVGDIMTKITNKIKENSGWEVR</sequence>
<evidence type="ECO:0000256" key="1">
    <source>
        <dbReference type="ARBA" id="ARBA00001946"/>
    </source>
</evidence>
<evidence type="ECO:0000256" key="2">
    <source>
        <dbReference type="ARBA" id="ARBA00012814"/>
    </source>
</evidence>
<keyword evidence="6" id="KW-0067">ATP-binding</keyword>
<dbReference type="InterPro" id="IPR005121">
    <property type="entry name" value="Fdx_antiC-bd"/>
</dbReference>
<dbReference type="Gene3D" id="3.50.40.10">
    <property type="entry name" value="Phenylalanyl-trna Synthetase, Chain B, domain 3"/>
    <property type="match status" value="1"/>
</dbReference>
<dbReference type="Proteomes" id="UP000177001">
    <property type="component" value="Unassembled WGS sequence"/>
</dbReference>
<dbReference type="Gene3D" id="3.30.56.10">
    <property type="match status" value="2"/>
</dbReference>
<dbReference type="GO" id="GO:0000287">
    <property type="term" value="F:magnesium ion binding"/>
    <property type="evidence" value="ECO:0007669"/>
    <property type="project" value="InterPro"/>
</dbReference>
<dbReference type="GO" id="GO:0009328">
    <property type="term" value="C:phenylalanine-tRNA ligase complex"/>
    <property type="evidence" value="ECO:0007669"/>
    <property type="project" value="TreeGrafter"/>
</dbReference>
<keyword evidence="8" id="KW-0648">Protein biosynthesis</keyword>
<dbReference type="InterPro" id="IPR045060">
    <property type="entry name" value="Phe-tRNA-ligase_IIc_bsu"/>
</dbReference>
<dbReference type="EC" id="6.1.1.20" evidence="2"/>
<proteinExistence type="predicted"/>
<dbReference type="Pfam" id="PF17759">
    <property type="entry name" value="tRNA_synthFbeta"/>
    <property type="match status" value="1"/>
</dbReference>
<dbReference type="GO" id="GO:0006432">
    <property type="term" value="P:phenylalanyl-tRNA aminoacylation"/>
    <property type="evidence" value="ECO:0007669"/>
    <property type="project" value="InterPro"/>
</dbReference>
<protein>
    <recommendedName>
        <fullName evidence="2">phenylalanine--tRNA ligase</fullName>
        <ecNumber evidence="2">6.1.1.20</ecNumber>
    </recommendedName>
</protein>
<dbReference type="Gene3D" id="3.30.930.10">
    <property type="entry name" value="Bira Bifunctional Protein, Domain 2"/>
    <property type="match status" value="1"/>
</dbReference>
<dbReference type="GO" id="GO:0005524">
    <property type="term" value="F:ATP binding"/>
    <property type="evidence" value="ECO:0007669"/>
    <property type="project" value="UniProtKB-KW"/>
</dbReference>
<dbReference type="SUPFAM" id="SSF54991">
    <property type="entry name" value="Anticodon-binding domain of PheRS"/>
    <property type="match status" value="1"/>
</dbReference>
<dbReference type="SMART" id="SM00896">
    <property type="entry name" value="FDX-ACB"/>
    <property type="match status" value="1"/>
</dbReference>
<keyword evidence="7" id="KW-0460">Magnesium</keyword>
<evidence type="ECO:0000256" key="8">
    <source>
        <dbReference type="ARBA" id="ARBA00022917"/>
    </source>
</evidence>
<evidence type="ECO:0000256" key="9">
    <source>
        <dbReference type="ARBA" id="ARBA00023146"/>
    </source>
</evidence>
<gene>
    <name evidence="12" type="ORF">A3A91_03660</name>
</gene>
<dbReference type="Gene3D" id="3.30.70.380">
    <property type="entry name" value="Ferrodoxin-fold anticodon-binding domain"/>
    <property type="match status" value="1"/>
</dbReference>
<keyword evidence="4" id="KW-0479">Metal-binding</keyword>
<evidence type="ECO:0000259" key="11">
    <source>
        <dbReference type="PROSITE" id="PS51483"/>
    </source>
</evidence>
<dbReference type="InterPro" id="IPR045864">
    <property type="entry name" value="aa-tRNA-synth_II/BPL/LPL"/>
</dbReference>
<dbReference type="InterPro" id="IPR005147">
    <property type="entry name" value="tRNA_synthase_B5-dom"/>
</dbReference>
<dbReference type="PANTHER" id="PTHR10947:SF0">
    <property type="entry name" value="PHENYLALANINE--TRNA LIGASE BETA SUBUNIT"/>
    <property type="match status" value="1"/>
</dbReference>
<dbReference type="SUPFAM" id="SSF46955">
    <property type="entry name" value="Putative DNA-binding domain"/>
    <property type="match status" value="2"/>
</dbReference>
<evidence type="ECO:0000256" key="3">
    <source>
        <dbReference type="ARBA" id="ARBA00022598"/>
    </source>
</evidence>
<dbReference type="SMART" id="SM00873">
    <property type="entry name" value="B3_4"/>
    <property type="match status" value="1"/>
</dbReference>
<dbReference type="SUPFAM" id="SSF55681">
    <property type="entry name" value="Class II aaRS and biotin synthetases"/>
    <property type="match status" value="1"/>
</dbReference>
<keyword evidence="9" id="KW-0030">Aminoacyl-tRNA synthetase</keyword>
<dbReference type="InterPro" id="IPR041616">
    <property type="entry name" value="PheRS_beta_core"/>
</dbReference>
<dbReference type="AlphaFoldDB" id="A0A1F6WXU2"/>
<accession>A0A1F6WXU2</accession>
<dbReference type="InterPro" id="IPR036690">
    <property type="entry name" value="Fdx_antiC-bd_sf"/>
</dbReference>
<dbReference type="EMBL" id="MFUR01000012">
    <property type="protein sequence ID" value="OGI86702.1"/>
    <property type="molecule type" value="Genomic_DNA"/>
</dbReference>
<name>A0A1F6WXU2_9BACT</name>
<evidence type="ECO:0000313" key="12">
    <source>
        <dbReference type="EMBL" id="OGI86702.1"/>
    </source>
</evidence>
<comment type="caution">
    <text evidence="12">The sequence shown here is derived from an EMBL/GenBank/DDBJ whole genome shotgun (WGS) entry which is preliminary data.</text>
</comment>
<reference evidence="12 13" key="1">
    <citation type="journal article" date="2016" name="Nat. Commun.">
        <title>Thousands of microbial genomes shed light on interconnected biogeochemical processes in an aquifer system.</title>
        <authorList>
            <person name="Anantharaman K."/>
            <person name="Brown C.T."/>
            <person name="Hug L.A."/>
            <person name="Sharon I."/>
            <person name="Castelle C.J."/>
            <person name="Probst A.J."/>
            <person name="Thomas B.C."/>
            <person name="Singh A."/>
            <person name="Wilkins M.J."/>
            <person name="Karaoz U."/>
            <person name="Brodie E.L."/>
            <person name="Williams K.H."/>
            <person name="Hubbard S.S."/>
            <person name="Banfield J.F."/>
        </authorList>
    </citation>
    <scope>NUCLEOTIDE SEQUENCE [LARGE SCALE GENOMIC DNA]</scope>
</reference>
<feature type="domain" description="FDX-ACB" evidence="10">
    <location>
        <begin position="518"/>
        <end position="608"/>
    </location>
</feature>
<dbReference type="GO" id="GO:0003723">
    <property type="term" value="F:RNA binding"/>
    <property type="evidence" value="ECO:0007669"/>
    <property type="project" value="InterPro"/>
</dbReference>
<comment type="cofactor">
    <cofactor evidence="1">
        <name>Mg(2+)</name>
        <dbReference type="ChEBI" id="CHEBI:18420"/>
    </cofactor>
</comment>
<dbReference type="Pfam" id="PF03484">
    <property type="entry name" value="B5"/>
    <property type="match status" value="1"/>
</dbReference>
<dbReference type="Pfam" id="PF03147">
    <property type="entry name" value="FDX-ACB"/>
    <property type="match status" value="1"/>
</dbReference>
<keyword evidence="5" id="KW-0547">Nucleotide-binding</keyword>
<keyword evidence="3" id="KW-0436">Ligase</keyword>
<evidence type="ECO:0000256" key="5">
    <source>
        <dbReference type="ARBA" id="ARBA00022741"/>
    </source>
</evidence>
<dbReference type="PROSITE" id="PS51483">
    <property type="entry name" value="B5"/>
    <property type="match status" value="1"/>
</dbReference>
<dbReference type="InterPro" id="IPR020825">
    <property type="entry name" value="Phe-tRNA_synthase-like_B3/B4"/>
</dbReference>
<evidence type="ECO:0000256" key="7">
    <source>
        <dbReference type="ARBA" id="ARBA00022842"/>
    </source>
</evidence>
<evidence type="ECO:0000259" key="10">
    <source>
        <dbReference type="PROSITE" id="PS51447"/>
    </source>
</evidence>
<dbReference type="Pfam" id="PF03483">
    <property type="entry name" value="B3_4"/>
    <property type="match status" value="1"/>
</dbReference>
<evidence type="ECO:0000313" key="13">
    <source>
        <dbReference type="Proteomes" id="UP000177001"/>
    </source>
</evidence>
<dbReference type="PANTHER" id="PTHR10947">
    <property type="entry name" value="PHENYLALANYL-TRNA SYNTHETASE BETA CHAIN AND LEUCINE-RICH REPEAT-CONTAINING PROTEIN 47"/>
    <property type="match status" value="1"/>
</dbReference>
<dbReference type="InterPro" id="IPR009061">
    <property type="entry name" value="DNA-bd_dom_put_sf"/>
</dbReference>
<dbReference type="PROSITE" id="PS51447">
    <property type="entry name" value="FDX_ACB"/>
    <property type="match status" value="1"/>
</dbReference>